<organism evidence="3 4">
    <name type="scientific">Thamnidium elegans</name>
    <dbReference type="NCBI Taxonomy" id="101142"/>
    <lineage>
        <taxon>Eukaryota</taxon>
        <taxon>Fungi</taxon>
        <taxon>Fungi incertae sedis</taxon>
        <taxon>Mucoromycota</taxon>
        <taxon>Mucoromycotina</taxon>
        <taxon>Mucoromycetes</taxon>
        <taxon>Mucorales</taxon>
        <taxon>Mucorineae</taxon>
        <taxon>Mucoraceae</taxon>
        <taxon>Thamnidium</taxon>
    </lineage>
</organism>
<name>A0A8H7SLC6_9FUNG</name>
<dbReference type="InterPro" id="IPR051058">
    <property type="entry name" value="GDSL_Est/Lipase"/>
</dbReference>
<evidence type="ECO:0000313" key="4">
    <source>
        <dbReference type="Proteomes" id="UP000613177"/>
    </source>
</evidence>
<dbReference type="Gene3D" id="3.40.50.1110">
    <property type="entry name" value="SGNH hydrolase"/>
    <property type="match status" value="1"/>
</dbReference>
<keyword evidence="2" id="KW-0472">Membrane</keyword>
<dbReference type="GO" id="GO:0016788">
    <property type="term" value="F:hydrolase activity, acting on ester bonds"/>
    <property type="evidence" value="ECO:0007669"/>
    <property type="project" value="InterPro"/>
</dbReference>
<dbReference type="EMBL" id="JAEPRE010000127">
    <property type="protein sequence ID" value="KAG2231985.1"/>
    <property type="molecule type" value="Genomic_DNA"/>
</dbReference>
<protein>
    <submittedName>
        <fullName evidence="3">Uncharacterized protein</fullName>
    </submittedName>
</protein>
<dbReference type="PANTHER" id="PTHR45648:SF85">
    <property type="entry name" value="A, PUTATIVE (AFU_ORTHOLOGUE AFUA_2G10760)-RELATED"/>
    <property type="match status" value="1"/>
</dbReference>
<dbReference type="AlphaFoldDB" id="A0A8H7SLC6"/>
<dbReference type="PANTHER" id="PTHR45648">
    <property type="entry name" value="GDSL LIPASE/ACYLHYDROLASE FAMILY PROTEIN (AFU_ORTHOLOGUE AFUA_4G14700)"/>
    <property type="match status" value="1"/>
</dbReference>
<dbReference type="InterPro" id="IPR001087">
    <property type="entry name" value="GDSL"/>
</dbReference>
<evidence type="ECO:0000256" key="1">
    <source>
        <dbReference type="ARBA" id="ARBA00022801"/>
    </source>
</evidence>
<reference evidence="3" key="1">
    <citation type="submission" date="2021-01" db="EMBL/GenBank/DDBJ databases">
        <title>Metabolic potential, ecology and presence of endohyphal bacteria is reflected in genomic diversity of Mucoromycotina.</title>
        <authorList>
            <person name="Muszewska A."/>
            <person name="Okrasinska A."/>
            <person name="Steczkiewicz K."/>
            <person name="Drgas O."/>
            <person name="Orlowska M."/>
            <person name="Perlinska-Lenart U."/>
            <person name="Aleksandrzak-Piekarczyk T."/>
            <person name="Szatraj K."/>
            <person name="Zielenkiewicz U."/>
            <person name="Pilsyk S."/>
            <person name="Malc E."/>
            <person name="Mieczkowski P."/>
            <person name="Kruszewska J.S."/>
            <person name="Biernat P."/>
            <person name="Pawlowska J."/>
        </authorList>
    </citation>
    <scope>NUCLEOTIDE SEQUENCE</scope>
    <source>
        <strain evidence="3">WA0000018081</strain>
    </source>
</reference>
<gene>
    <name evidence="3" type="ORF">INT48_004795</name>
</gene>
<dbReference type="Proteomes" id="UP000613177">
    <property type="component" value="Unassembled WGS sequence"/>
</dbReference>
<keyword evidence="2" id="KW-1133">Transmembrane helix</keyword>
<proteinExistence type="predicted"/>
<evidence type="ECO:0000313" key="3">
    <source>
        <dbReference type="EMBL" id="KAG2231985.1"/>
    </source>
</evidence>
<accession>A0A8H7SLC6</accession>
<keyword evidence="4" id="KW-1185">Reference proteome</keyword>
<dbReference type="InterPro" id="IPR036514">
    <property type="entry name" value="SGNH_hydro_sf"/>
</dbReference>
<dbReference type="Pfam" id="PF00657">
    <property type="entry name" value="Lipase_GDSL"/>
    <property type="match status" value="1"/>
</dbReference>
<evidence type="ECO:0000256" key="2">
    <source>
        <dbReference type="SAM" id="Phobius"/>
    </source>
</evidence>
<sequence>MESSNTAERTRLINDNEQPVTYCDEELHTIEGDFAGVTNPYKRRDKSEDHPLSKVQKMHLFLLVFTFLSTCVYVALTKSLYKPFEFDRINTVISFGDSYTTRYLNMDSLTYACRNCTSAGGPNWVIYLTDATRWVSWDFAYNSAPVNNSIVKQVYIFINVPTVTDVSTQVRSLYPKLFVSPTEKIANIIASQYVDTVRTQQSTLTTIWVGINDIGLTHDWNDTDAIDIEIMQKYRVLIEELLEKGVFQFMFINVPPIDRAPMWHNKSNQKLIRSRVKAYNKKLKEMIKTLRTSHSAATFFQYNAWDFFNGLMDHAKDYNMTDIDTFCPDWSHPVERNCKPIGEYFWLNNLHPTFRVHKLMAQDVVKYLRSQ</sequence>
<dbReference type="SUPFAM" id="SSF52266">
    <property type="entry name" value="SGNH hydrolase"/>
    <property type="match status" value="1"/>
</dbReference>
<feature type="transmembrane region" description="Helical" evidence="2">
    <location>
        <begin position="58"/>
        <end position="76"/>
    </location>
</feature>
<keyword evidence="2" id="KW-0812">Transmembrane</keyword>
<keyword evidence="1" id="KW-0378">Hydrolase</keyword>
<comment type="caution">
    <text evidence="3">The sequence shown here is derived from an EMBL/GenBank/DDBJ whole genome shotgun (WGS) entry which is preliminary data.</text>
</comment>